<organism evidence="10 11">
    <name type="scientific">Globodera rostochiensis</name>
    <name type="common">Golden nematode worm</name>
    <name type="synonym">Heterodera rostochiensis</name>
    <dbReference type="NCBI Taxonomy" id="31243"/>
    <lineage>
        <taxon>Eukaryota</taxon>
        <taxon>Metazoa</taxon>
        <taxon>Ecdysozoa</taxon>
        <taxon>Nematoda</taxon>
        <taxon>Chromadorea</taxon>
        <taxon>Rhabditida</taxon>
        <taxon>Tylenchina</taxon>
        <taxon>Tylenchomorpha</taxon>
        <taxon>Tylenchoidea</taxon>
        <taxon>Heteroderidae</taxon>
        <taxon>Heteroderinae</taxon>
        <taxon>Globodera</taxon>
    </lineage>
</organism>
<dbReference type="PROSITE" id="PS50835">
    <property type="entry name" value="IG_LIKE"/>
    <property type="match status" value="1"/>
</dbReference>
<comment type="similarity">
    <text evidence="2">Belongs to the FAM187 family.</text>
</comment>
<dbReference type="Gene3D" id="2.60.40.10">
    <property type="entry name" value="Immunoglobulins"/>
    <property type="match status" value="1"/>
</dbReference>
<feature type="transmembrane region" description="Helical" evidence="8">
    <location>
        <begin position="38"/>
        <end position="57"/>
    </location>
</feature>
<evidence type="ECO:0000256" key="3">
    <source>
        <dbReference type="ARBA" id="ARBA00022692"/>
    </source>
</evidence>
<evidence type="ECO:0000256" key="2">
    <source>
        <dbReference type="ARBA" id="ARBA00008727"/>
    </source>
</evidence>
<dbReference type="InterPro" id="IPR007110">
    <property type="entry name" value="Ig-like_dom"/>
</dbReference>
<evidence type="ECO:0000256" key="7">
    <source>
        <dbReference type="ARBA" id="ARBA00023180"/>
    </source>
</evidence>
<dbReference type="InterPro" id="IPR039311">
    <property type="entry name" value="FAM187A/B"/>
</dbReference>
<dbReference type="PANTHER" id="PTHR32178">
    <property type="entry name" value="FAM187"/>
    <property type="match status" value="1"/>
</dbReference>
<dbReference type="PANTHER" id="PTHR32178:SF6">
    <property type="entry name" value="IG-LIKE DOMAIN-CONTAINING PROTEIN"/>
    <property type="match status" value="1"/>
</dbReference>
<protein>
    <submittedName>
        <fullName evidence="11">Ig-like domain-containing protein</fullName>
    </submittedName>
</protein>
<reference evidence="11" key="1">
    <citation type="submission" date="2022-11" db="UniProtKB">
        <authorList>
            <consortium name="WormBaseParasite"/>
        </authorList>
    </citation>
    <scope>IDENTIFICATION</scope>
</reference>
<evidence type="ECO:0000259" key="9">
    <source>
        <dbReference type="PROSITE" id="PS50835"/>
    </source>
</evidence>
<feature type="domain" description="Ig-like" evidence="9">
    <location>
        <begin position="427"/>
        <end position="509"/>
    </location>
</feature>
<keyword evidence="3 8" id="KW-0812">Transmembrane</keyword>
<accession>A0A914I477</accession>
<dbReference type="SUPFAM" id="SSF48726">
    <property type="entry name" value="Immunoglobulin"/>
    <property type="match status" value="1"/>
</dbReference>
<name>A0A914I477_GLORO</name>
<keyword evidence="4" id="KW-0732">Signal</keyword>
<dbReference type="Proteomes" id="UP000887572">
    <property type="component" value="Unplaced"/>
</dbReference>
<keyword evidence="10" id="KW-1185">Reference proteome</keyword>
<evidence type="ECO:0000256" key="4">
    <source>
        <dbReference type="ARBA" id="ARBA00022729"/>
    </source>
</evidence>
<evidence type="ECO:0000313" key="10">
    <source>
        <dbReference type="Proteomes" id="UP000887572"/>
    </source>
</evidence>
<evidence type="ECO:0000313" key="11">
    <source>
        <dbReference type="WBParaSite" id="Gr19_v10_g6732.t1"/>
    </source>
</evidence>
<keyword evidence="7" id="KW-0325">Glycoprotein</keyword>
<keyword evidence="5 8" id="KW-1133">Transmembrane helix</keyword>
<comment type="subcellular location">
    <subcellularLocation>
        <location evidence="1">Membrane</location>
        <topology evidence="1">Single-pass type I membrane protein</topology>
    </subcellularLocation>
</comment>
<dbReference type="GO" id="GO:0016020">
    <property type="term" value="C:membrane"/>
    <property type="evidence" value="ECO:0007669"/>
    <property type="project" value="UniProtKB-SubCell"/>
</dbReference>
<evidence type="ECO:0000256" key="6">
    <source>
        <dbReference type="ARBA" id="ARBA00023136"/>
    </source>
</evidence>
<dbReference type="WBParaSite" id="Gr19_v10_g6732.t1">
    <property type="protein sequence ID" value="Gr19_v10_g6732.t1"/>
    <property type="gene ID" value="Gr19_v10_g6732"/>
</dbReference>
<dbReference type="InterPro" id="IPR036179">
    <property type="entry name" value="Ig-like_dom_sf"/>
</dbReference>
<proteinExistence type="inferred from homology"/>
<dbReference type="InterPro" id="IPR013783">
    <property type="entry name" value="Ig-like_fold"/>
</dbReference>
<sequence length="543" mass="63298">MSRNPHFYAVKGVDTPISVSQPKVVAELRERVHFNVPMVLGFVVFNVFCAAILLLYFSTEPLFALEPPLWVVQRKRDLYERNDICMETQRKQFEEFGMRPIHAIATPMNTTLWLKCFECLHPDDAEELEDVWKPSPSIIGRKIQNFLAKIREKLIRSQLKSGVGKIERGDLAKYRWERLDVKKKKWTNALRQYDKEGGRDNESAVINFIEEVMSKEDENMKNLFIGDHLELEMRHIDWTKSGWYRCVSRTTKGNKMEMNISQMYYVDILNTFRPIMYNVADDKPKEVDEADFSNRTINKKPKVELYWHRSEWTPCNKCGDRVGERRRTKSCYLKRKWNVTDNVTAPYAVFSVFGKLPCHSTLIPDELKSQLSQNLTFYEEFTKCKKPCTPAKQDNDRVRKVTINETGREEVLDVLPAGEFSTNERLPPLAPPIIRRTIFATESDWLMMDCSNQDATALIWRKDFVEMNGTRIVSWEDGRERQRRVLTSRGIFMIQSARLEDAGLYSCTAYPSGHILRTFRVFIDIGDRSAEVLAAMSILGFDE</sequence>
<dbReference type="AlphaFoldDB" id="A0A914I477"/>
<evidence type="ECO:0000256" key="5">
    <source>
        <dbReference type="ARBA" id="ARBA00022989"/>
    </source>
</evidence>
<evidence type="ECO:0000256" key="8">
    <source>
        <dbReference type="SAM" id="Phobius"/>
    </source>
</evidence>
<keyword evidence="6 8" id="KW-0472">Membrane</keyword>
<evidence type="ECO:0000256" key="1">
    <source>
        <dbReference type="ARBA" id="ARBA00004479"/>
    </source>
</evidence>